<name>A0ABT4BAX3_9ACTN</name>
<organism evidence="6 7">
    <name type="scientific">Paractinoplanes pyxinae</name>
    <dbReference type="NCBI Taxonomy" id="2997416"/>
    <lineage>
        <taxon>Bacteria</taxon>
        <taxon>Bacillati</taxon>
        <taxon>Actinomycetota</taxon>
        <taxon>Actinomycetes</taxon>
        <taxon>Micromonosporales</taxon>
        <taxon>Micromonosporaceae</taxon>
        <taxon>Paractinoplanes</taxon>
    </lineage>
</organism>
<keyword evidence="3 4" id="KW-0732">Signal</keyword>
<reference evidence="6" key="1">
    <citation type="submission" date="2022-11" db="EMBL/GenBank/DDBJ databases">
        <authorList>
            <person name="Somphong A."/>
            <person name="Phongsopitanun W."/>
        </authorList>
    </citation>
    <scope>NUCLEOTIDE SEQUENCE</scope>
    <source>
        <strain evidence="6">Pm04-4</strain>
    </source>
</reference>
<dbReference type="Pfam" id="PF13407">
    <property type="entry name" value="Peripla_BP_4"/>
    <property type="match status" value="1"/>
</dbReference>
<dbReference type="PROSITE" id="PS51257">
    <property type="entry name" value="PROKAR_LIPOPROTEIN"/>
    <property type="match status" value="1"/>
</dbReference>
<comment type="subcellular location">
    <subcellularLocation>
        <location evidence="1">Cell envelope</location>
    </subcellularLocation>
</comment>
<dbReference type="CDD" id="cd01536">
    <property type="entry name" value="PBP1_ABC_sugar_binding-like"/>
    <property type="match status" value="1"/>
</dbReference>
<evidence type="ECO:0000256" key="3">
    <source>
        <dbReference type="ARBA" id="ARBA00022729"/>
    </source>
</evidence>
<evidence type="ECO:0000256" key="2">
    <source>
        <dbReference type="ARBA" id="ARBA00007639"/>
    </source>
</evidence>
<evidence type="ECO:0000256" key="1">
    <source>
        <dbReference type="ARBA" id="ARBA00004196"/>
    </source>
</evidence>
<comment type="caution">
    <text evidence="6">The sequence shown here is derived from an EMBL/GenBank/DDBJ whole genome shotgun (WGS) entry which is preliminary data.</text>
</comment>
<proteinExistence type="inferred from homology"/>
<dbReference type="PANTHER" id="PTHR46847">
    <property type="entry name" value="D-ALLOSE-BINDING PERIPLASMIC PROTEIN-RELATED"/>
    <property type="match status" value="1"/>
</dbReference>
<dbReference type="Gene3D" id="3.40.50.2300">
    <property type="match status" value="2"/>
</dbReference>
<sequence length="302" mass="30718">MRLIPSLLAAGLLVTAAACAEPAADRPTVAVITAYLANAATKEVVEDFQAAGEKRGWKVTVTDTAGDFNALNSKMVNAANEKVSAIVLGMGDPQQMGLGLRAAGDASVPVVAIDAAAADGIAANVTSDNDDLGRQSAEALVEAVGGQGRIAMLTHDPHPGVRARAAAAKAVFEKAGIQVVASKHVAVPGPVEAARKVTDDLLTAYTGGNALNGIWAGWDEPALGATQSIEQAGRPDVAVVGVDGQDFALAEIDKGGPFRATVKQDWPGVADKAAAVVDDLLNGKAAAEKQYTLPGTLVTQKK</sequence>
<dbReference type="SUPFAM" id="SSF53822">
    <property type="entry name" value="Periplasmic binding protein-like I"/>
    <property type="match status" value="1"/>
</dbReference>
<dbReference type="InterPro" id="IPR025997">
    <property type="entry name" value="SBP_2_dom"/>
</dbReference>
<dbReference type="EMBL" id="JAPNTZ010000016">
    <property type="protein sequence ID" value="MCY1143626.1"/>
    <property type="molecule type" value="Genomic_DNA"/>
</dbReference>
<protein>
    <submittedName>
        <fullName evidence="6">Sugar ABC transporter substrate-binding protein</fullName>
    </submittedName>
</protein>
<evidence type="ECO:0000313" key="6">
    <source>
        <dbReference type="EMBL" id="MCY1143626.1"/>
    </source>
</evidence>
<feature type="signal peptide" evidence="4">
    <location>
        <begin position="1"/>
        <end position="20"/>
    </location>
</feature>
<feature type="chain" id="PRO_5045564376" evidence="4">
    <location>
        <begin position="21"/>
        <end position="302"/>
    </location>
</feature>
<dbReference type="InterPro" id="IPR028082">
    <property type="entry name" value="Peripla_BP_I"/>
</dbReference>
<dbReference type="RefSeq" id="WP_267568158.1">
    <property type="nucleotide sequence ID" value="NZ_JAPNTZ010000016.1"/>
</dbReference>
<feature type="domain" description="Periplasmic binding protein" evidence="5">
    <location>
        <begin position="29"/>
        <end position="284"/>
    </location>
</feature>
<gene>
    <name evidence="6" type="ORF">OWR29_36970</name>
</gene>
<evidence type="ECO:0000259" key="5">
    <source>
        <dbReference type="Pfam" id="PF13407"/>
    </source>
</evidence>
<dbReference type="PANTHER" id="PTHR46847:SF2">
    <property type="entry name" value="ABC TRANSPORTER SUGAR-BINDING PROTEIN"/>
    <property type="match status" value="1"/>
</dbReference>
<evidence type="ECO:0000256" key="4">
    <source>
        <dbReference type="SAM" id="SignalP"/>
    </source>
</evidence>
<dbReference type="Proteomes" id="UP001151002">
    <property type="component" value="Unassembled WGS sequence"/>
</dbReference>
<comment type="similarity">
    <text evidence="2">Belongs to the bacterial solute-binding protein 2 family.</text>
</comment>
<accession>A0ABT4BAX3</accession>
<keyword evidence="7" id="KW-1185">Reference proteome</keyword>
<evidence type="ECO:0000313" key="7">
    <source>
        <dbReference type="Proteomes" id="UP001151002"/>
    </source>
</evidence>